<dbReference type="InterPro" id="IPR050340">
    <property type="entry name" value="Cytosolic_Fe-S_CAF"/>
</dbReference>
<dbReference type="InterPro" id="IPR009016">
    <property type="entry name" value="Fe_hydrogenase"/>
</dbReference>
<dbReference type="SUPFAM" id="SSF53920">
    <property type="entry name" value="Fe-only hydrogenase"/>
    <property type="match status" value="1"/>
</dbReference>
<dbReference type="InterPro" id="IPR003149">
    <property type="entry name" value="Fe_hydrogenase_ssu"/>
</dbReference>
<feature type="domain" description="4Fe-4S His(Cys)3-ligated-type" evidence="9">
    <location>
        <begin position="80"/>
        <end position="119"/>
    </location>
</feature>
<evidence type="ECO:0000256" key="1">
    <source>
        <dbReference type="ARBA" id="ARBA00001966"/>
    </source>
</evidence>
<dbReference type="Pfam" id="PF02906">
    <property type="entry name" value="Fe_hyd_lg_C"/>
    <property type="match status" value="1"/>
</dbReference>
<dbReference type="SUPFAM" id="SSF54292">
    <property type="entry name" value="2Fe-2S ferredoxin-like"/>
    <property type="match status" value="1"/>
</dbReference>
<dbReference type="Pfam" id="PF22117">
    <property type="entry name" value="Fer4_Nqo3"/>
    <property type="match status" value="1"/>
</dbReference>
<evidence type="ECO:0008006" key="12">
    <source>
        <dbReference type="Google" id="ProtNLM"/>
    </source>
</evidence>
<dbReference type="InterPro" id="IPR017900">
    <property type="entry name" value="4Fe4S_Fe_S_CS"/>
</dbReference>
<dbReference type="InterPro" id="IPR004108">
    <property type="entry name" value="Fe_hydrogenase_lsu_C"/>
</dbReference>
<dbReference type="PROSITE" id="PS00198">
    <property type="entry name" value="4FE4S_FER_1"/>
    <property type="match status" value="1"/>
</dbReference>
<dbReference type="GO" id="GO:0008137">
    <property type="term" value="F:NADH dehydrogenase (ubiquinone) activity"/>
    <property type="evidence" value="ECO:0007669"/>
    <property type="project" value="InterPro"/>
</dbReference>
<dbReference type="InterPro" id="IPR054351">
    <property type="entry name" value="NADH_UbQ_OxRdtase_ferredoxin"/>
</dbReference>
<dbReference type="GO" id="GO:0005506">
    <property type="term" value="F:iron ion binding"/>
    <property type="evidence" value="ECO:0007669"/>
    <property type="project" value="InterPro"/>
</dbReference>
<keyword evidence="2" id="KW-0004">4Fe-4S</keyword>
<dbReference type="Proteomes" id="UP000233256">
    <property type="component" value="Unassembled WGS sequence"/>
</dbReference>
<dbReference type="SMART" id="SM00902">
    <property type="entry name" value="Fe_hyd_SSU"/>
    <property type="match status" value="1"/>
</dbReference>
<name>A0A2N1PJS0_9BACT</name>
<keyword evidence="4" id="KW-0677">Repeat</keyword>
<protein>
    <recommendedName>
        <fullName evidence="12">Ferredoxin</fullName>
    </recommendedName>
</protein>
<dbReference type="Gene3D" id="3.40.950.10">
    <property type="entry name" value="Fe-only Hydrogenase (Larger Subunit), Chain L, domain 3"/>
    <property type="match status" value="1"/>
</dbReference>
<dbReference type="PANTHER" id="PTHR11615">
    <property type="entry name" value="NITRATE, FORMATE, IRON DEHYDROGENASE"/>
    <property type="match status" value="1"/>
</dbReference>
<evidence type="ECO:0000259" key="9">
    <source>
        <dbReference type="PROSITE" id="PS51839"/>
    </source>
</evidence>
<dbReference type="SUPFAM" id="SSF54862">
    <property type="entry name" value="4Fe-4S ferredoxins"/>
    <property type="match status" value="1"/>
</dbReference>
<dbReference type="Gene3D" id="3.10.20.740">
    <property type="match status" value="1"/>
</dbReference>
<dbReference type="EMBL" id="PGXC01000041">
    <property type="protein sequence ID" value="PKK88585.1"/>
    <property type="molecule type" value="Genomic_DNA"/>
</dbReference>
<dbReference type="Gene3D" id="3.40.50.1780">
    <property type="match status" value="1"/>
</dbReference>
<sequence length="598" mass="66200">MKEVSVNINGIDVKVPEGVTILEAANRIDVHIPTLCDHPDLKPEGSCRICVVEIEGQRVLQPACAFPCSDGLKIKTYTEKVRKARKMNIELLLADHYGDCQTCVRNMNCELQTLAYEYNVNSDNMRFPKVNERRFNLDLANPAIQRDPDKCIMCRRCVRVCGEIQKVSALHVVERGPWSIVQPSCERELAKSECISCGQCINRCPTGALYETDAIQAVWKALDDPTKHVVAQEAPAIRAALAEACGYEPGILATGQMYSALRMLGFDKVFDTNFTADLTIMEEGTELLTRLKKALVDKDTETALPMITSCSPGWIQYLEKFYAEFIPNVSTCKSPQQMFGAVVKSYYAEKAGIDPRDVVCVSIMPCTAKKYECQRPEMYSSGTQDVDYVLTTRELARMIKQTGLNLMDLPAGQVDELIGVGSGAADIFANTGGVMEAALRTAYEIVTGREVPFTNLEITPVRGMDGIKVAEVKVENVVADWKFLEGATLKVAIAHSTGAAMELLNKVKSGEIEVHFIEVMGCPGGCIGGGGQPKPTNMVIRKKRAQAIYNEDSGKSLRKSHENVMVKKIYEDYFGAPNSHKAHKLLHTHYTPRSRYTR</sequence>
<dbReference type="InterPro" id="IPR036991">
    <property type="entry name" value="Fe_hydrogenase_ssu_sf"/>
</dbReference>
<keyword evidence="5" id="KW-0408">Iron</keyword>
<organism evidence="10 11">
    <name type="scientific">Candidatus Wallbacteria bacterium HGW-Wallbacteria-1</name>
    <dbReference type="NCBI Taxonomy" id="2013854"/>
    <lineage>
        <taxon>Bacteria</taxon>
        <taxon>Candidatus Walliibacteriota</taxon>
    </lineage>
</organism>
<dbReference type="FunFam" id="3.30.70.20:FF:000035">
    <property type="entry name" value="Iron hydrogenase 1"/>
    <property type="match status" value="1"/>
</dbReference>
<dbReference type="SMART" id="SM00929">
    <property type="entry name" value="NADH-G_4Fe-4S_3"/>
    <property type="match status" value="1"/>
</dbReference>
<dbReference type="CDD" id="cd00207">
    <property type="entry name" value="fer2"/>
    <property type="match status" value="1"/>
</dbReference>
<dbReference type="InterPro" id="IPR000283">
    <property type="entry name" value="NADH_UbQ_OxRdtase_75kDa_su_CS"/>
</dbReference>
<dbReference type="InterPro" id="IPR017896">
    <property type="entry name" value="4Fe4S_Fe-S-bd"/>
</dbReference>
<feature type="domain" description="2Fe-2S ferredoxin-type" evidence="7">
    <location>
        <begin position="2"/>
        <end position="80"/>
    </location>
</feature>
<dbReference type="NCBIfam" id="TIGR02512">
    <property type="entry name" value="FeFe_hydrog_A"/>
    <property type="match status" value="1"/>
</dbReference>
<evidence type="ECO:0000259" key="7">
    <source>
        <dbReference type="PROSITE" id="PS51085"/>
    </source>
</evidence>
<accession>A0A2N1PJS0</accession>
<keyword evidence="3" id="KW-0479">Metal-binding</keyword>
<dbReference type="Pfam" id="PF10588">
    <property type="entry name" value="NADH-G_4Fe-4S_3"/>
    <property type="match status" value="1"/>
</dbReference>
<evidence type="ECO:0000256" key="4">
    <source>
        <dbReference type="ARBA" id="ARBA00022737"/>
    </source>
</evidence>
<dbReference type="Pfam" id="PF13510">
    <property type="entry name" value="Fer2_4"/>
    <property type="match status" value="1"/>
</dbReference>
<dbReference type="GO" id="GO:0051539">
    <property type="term" value="F:4 iron, 4 sulfur cluster binding"/>
    <property type="evidence" value="ECO:0007669"/>
    <property type="project" value="UniProtKB-KW"/>
</dbReference>
<evidence type="ECO:0000256" key="2">
    <source>
        <dbReference type="ARBA" id="ARBA00022485"/>
    </source>
</evidence>
<dbReference type="PROSITE" id="PS00641">
    <property type="entry name" value="COMPLEX1_75K_1"/>
    <property type="match status" value="1"/>
</dbReference>
<dbReference type="InterPro" id="IPR019574">
    <property type="entry name" value="NADH_UbQ_OxRdtase_Gsu_4Fe4S-bd"/>
</dbReference>
<dbReference type="InterPro" id="IPR001041">
    <property type="entry name" value="2Fe-2S_ferredoxin-type"/>
</dbReference>
<comment type="caution">
    <text evidence="10">The sequence shown here is derived from an EMBL/GenBank/DDBJ whole genome shotgun (WGS) entry which is preliminary data.</text>
</comment>
<gene>
    <name evidence="10" type="ORF">CVV64_18215</name>
</gene>
<feature type="domain" description="4Fe-4S ferredoxin-type" evidence="8">
    <location>
        <begin position="142"/>
        <end position="161"/>
    </location>
</feature>
<feature type="domain" description="4Fe-4S ferredoxin-type" evidence="8">
    <location>
        <begin position="185"/>
        <end position="214"/>
    </location>
</feature>
<dbReference type="NCBIfam" id="NF040763">
    <property type="entry name" value="FeFe_hydrog_A6"/>
    <property type="match status" value="1"/>
</dbReference>
<dbReference type="InterPro" id="IPR036010">
    <property type="entry name" value="2Fe-2S_ferredoxin-like_sf"/>
</dbReference>
<dbReference type="Gene3D" id="3.30.70.20">
    <property type="match status" value="1"/>
</dbReference>
<dbReference type="GO" id="GO:0008901">
    <property type="term" value="F:ferredoxin hydrogenase activity"/>
    <property type="evidence" value="ECO:0007669"/>
    <property type="project" value="InterPro"/>
</dbReference>
<dbReference type="AlphaFoldDB" id="A0A2N1PJS0"/>
<reference evidence="10 11" key="1">
    <citation type="journal article" date="2017" name="ISME J.">
        <title>Potential for microbial H2 and metal transformations associated with novel bacteria and archaea in deep terrestrial subsurface sediments.</title>
        <authorList>
            <person name="Hernsdorf A.W."/>
            <person name="Amano Y."/>
            <person name="Miyakawa K."/>
            <person name="Ise K."/>
            <person name="Suzuki Y."/>
            <person name="Anantharaman K."/>
            <person name="Probst A."/>
            <person name="Burstein D."/>
            <person name="Thomas B.C."/>
            <person name="Banfield J.F."/>
        </authorList>
    </citation>
    <scope>NUCLEOTIDE SEQUENCE [LARGE SCALE GENOMIC DNA]</scope>
    <source>
        <strain evidence="10">HGW-Wallbacteria-1</strain>
    </source>
</reference>
<dbReference type="GO" id="GO:0042773">
    <property type="term" value="P:ATP synthesis coupled electron transport"/>
    <property type="evidence" value="ECO:0007669"/>
    <property type="project" value="InterPro"/>
</dbReference>
<evidence type="ECO:0000256" key="5">
    <source>
        <dbReference type="ARBA" id="ARBA00023004"/>
    </source>
</evidence>
<dbReference type="InterPro" id="IPR049830">
    <property type="entry name" value="HndD"/>
</dbReference>
<dbReference type="PROSITE" id="PS51085">
    <property type="entry name" value="2FE2S_FER_2"/>
    <property type="match status" value="1"/>
</dbReference>
<proteinExistence type="predicted"/>
<evidence type="ECO:0000313" key="10">
    <source>
        <dbReference type="EMBL" id="PKK88585.1"/>
    </source>
</evidence>
<dbReference type="Pfam" id="PF02256">
    <property type="entry name" value="Fe_hyd_SSU"/>
    <property type="match status" value="1"/>
</dbReference>
<evidence type="ECO:0000256" key="3">
    <source>
        <dbReference type="ARBA" id="ARBA00022723"/>
    </source>
</evidence>
<evidence type="ECO:0000256" key="6">
    <source>
        <dbReference type="ARBA" id="ARBA00023014"/>
    </source>
</evidence>
<comment type="cofactor">
    <cofactor evidence="1">
        <name>[4Fe-4S] cluster</name>
        <dbReference type="ChEBI" id="CHEBI:49883"/>
    </cofactor>
</comment>
<evidence type="ECO:0000313" key="11">
    <source>
        <dbReference type="Proteomes" id="UP000233256"/>
    </source>
</evidence>
<keyword evidence="6" id="KW-0411">Iron-sulfur</keyword>
<dbReference type="PROSITE" id="PS51379">
    <property type="entry name" value="4FE4S_FER_2"/>
    <property type="match status" value="2"/>
</dbReference>
<dbReference type="GO" id="GO:0016020">
    <property type="term" value="C:membrane"/>
    <property type="evidence" value="ECO:0007669"/>
    <property type="project" value="InterPro"/>
</dbReference>
<dbReference type="Gene3D" id="4.10.260.20">
    <property type="entry name" value="Iron hydrogenase, small subunit"/>
    <property type="match status" value="1"/>
</dbReference>
<dbReference type="InterPro" id="IPR013352">
    <property type="entry name" value="Fe_hydrogenase_subset"/>
</dbReference>
<evidence type="ECO:0000259" key="8">
    <source>
        <dbReference type="PROSITE" id="PS51379"/>
    </source>
</evidence>
<dbReference type="PROSITE" id="PS51839">
    <property type="entry name" value="4FE4S_HC3"/>
    <property type="match status" value="1"/>
</dbReference>